<proteinExistence type="predicted"/>
<dbReference type="SUPFAM" id="SSF48498">
    <property type="entry name" value="Tetracyclin repressor-like, C-terminal domain"/>
    <property type="match status" value="1"/>
</dbReference>
<dbReference type="Gene3D" id="1.10.357.10">
    <property type="entry name" value="Tetracycline Repressor, domain 2"/>
    <property type="match status" value="1"/>
</dbReference>
<dbReference type="PROSITE" id="PS50977">
    <property type="entry name" value="HTH_TETR_2"/>
    <property type="match status" value="1"/>
</dbReference>
<dbReference type="PANTHER" id="PTHR43479">
    <property type="entry name" value="ACREF/ENVCD OPERON REPRESSOR-RELATED"/>
    <property type="match status" value="1"/>
</dbReference>
<name>A0ABY4W8G2_9BACL</name>
<evidence type="ECO:0000313" key="5">
    <source>
        <dbReference type="Proteomes" id="UP001056500"/>
    </source>
</evidence>
<sequence length="196" mass="22561">MKQEERRQQTIQLLLTTTKELIREKGCDSVTMKDIMDRSGLSKGAIFHYVKSKDEIYAWVLQESLEDIDQRFQNRVKQSKKELEGPLGELTKGLPLLNNPRNEINQILVYLLSKTGRPEIDEVLKQFYNQSVFFSRQWIKAGQDHGVIPADVDTQKMGELFVLIALGLRMRSFLPVGDASFQDVDFATLMRKILSP</sequence>
<keyword evidence="1 2" id="KW-0238">DNA-binding</keyword>
<dbReference type="EMBL" id="CP098755">
    <property type="protein sequence ID" value="USG63455.1"/>
    <property type="molecule type" value="Genomic_DNA"/>
</dbReference>
<dbReference type="InterPro" id="IPR050624">
    <property type="entry name" value="HTH-type_Tx_Regulator"/>
</dbReference>
<feature type="DNA-binding region" description="H-T-H motif" evidence="2">
    <location>
        <begin position="31"/>
        <end position="50"/>
    </location>
</feature>
<dbReference type="InterPro" id="IPR009057">
    <property type="entry name" value="Homeodomain-like_sf"/>
</dbReference>
<dbReference type="InterPro" id="IPR036271">
    <property type="entry name" value="Tet_transcr_reg_TetR-rel_C_sf"/>
</dbReference>
<dbReference type="Pfam" id="PF00440">
    <property type="entry name" value="TetR_N"/>
    <property type="match status" value="1"/>
</dbReference>
<keyword evidence="5" id="KW-1185">Reference proteome</keyword>
<dbReference type="SUPFAM" id="SSF46689">
    <property type="entry name" value="Homeodomain-like"/>
    <property type="match status" value="1"/>
</dbReference>
<protein>
    <submittedName>
        <fullName evidence="4">TetR/AcrR family transcriptional regulator</fullName>
    </submittedName>
</protein>
<feature type="domain" description="HTH tetR-type" evidence="3">
    <location>
        <begin position="8"/>
        <end position="68"/>
    </location>
</feature>
<dbReference type="Proteomes" id="UP001056500">
    <property type="component" value="Chromosome"/>
</dbReference>
<evidence type="ECO:0000313" key="4">
    <source>
        <dbReference type="EMBL" id="USG63455.1"/>
    </source>
</evidence>
<evidence type="ECO:0000256" key="2">
    <source>
        <dbReference type="PROSITE-ProRule" id="PRU00335"/>
    </source>
</evidence>
<dbReference type="RefSeq" id="WP_251870537.1">
    <property type="nucleotide sequence ID" value="NZ_CP098755.1"/>
</dbReference>
<accession>A0ABY4W8G2</accession>
<reference evidence="4" key="1">
    <citation type="submission" date="2022-06" db="EMBL/GenBank/DDBJ databases">
        <title>Genome sequencing of Brevibacillus sp. BB3-R1.</title>
        <authorList>
            <person name="Heo J."/>
            <person name="Lee D."/>
            <person name="Won M."/>
            <person name="Han B.-H."/>
            <person name="Hong S.-B."/>
            <person name="Kwon S.-W."/>
        </authorList>
    </citation>
    <scope>NUCLEOTIDE SEQUENCE</scope>
    <source>
        <strain evidence="4">BB3-R1</strain>
    </source>
</reference>
<dbReference type="PANTHER" id="PTHR43479:SF11">
    <property type="entry name" value="ACREF_ENVCD OPERON REPRESSOR-RELATED"/>
    <property type="match status" value="1"/>
</dbReference>
<dbReference type="InterPro" id="IPR001647">
    <property type="entry name" value="HTH_TetR"/>
</dbReference>
<dbReference type="PRINTS" id="PR00455">
    <property type="entry name" value="HTHTETR"/>
</dbReference>
<organism evidence="4 5">
    <name type="scientific">Brevibacillus ruminantium</name>
    <dbReference type="NCBI Taxonomy" id="2950604"/>
    <lineage>
        <taxon>Bacteria</taxon>
        <taxon>Bacillati</taxon>
        <taxon>Bacillota</taxon>
        <taxon>Bacilli</taxon>
        <taxon>Bacillales</taxon>
        <taxon>Paenibacillaceae</taxon>
        <taxon>Brevibacillus</taxon>
    </lineage>
</organism>
<evidence type="ECO:0000256" key="1">
    <source>
        <dbReference type="ARBA" id="ARBA00023125"/>
    </source>
</evidence>
<evidence type="ECO:0000259" key="3">
    <source>
        <dbReference type="PROSITE" id="PS50977"/>
    </source>
</evidence>
<gene>
    <name evidence="4" type="ORF">NDK47_14840</name>
</gene>